<gene>
    <name evidence="1" type="ORF">CTRU02_200129</name>
</gene>
<proteinExistence type="predicted"/>
<name>A0ACC3ZE82_COLTU</name>
<reference evidence="1 2" key="1">
    <citation type="journal article" date="2020" name="Phytopathology">
        <title>Genome Sequence Resources of Colletotrichum truncatum, C. plurivorum, C. musicola, and C. sojae: Four Species Pathogenic to Soybean (Glycine max).</title>
        <authorList>
            <person name="Rogerio F."/>
            <person name="Boufleur T.R."/>
            <person name="Ciampi-Guillardi M."/>
            <person name="Sukno S.A."/>
            <person name="Thon M.R."/>
            <person name="Massola Junior N.S."/>
            <person name="Baroncelli R."/>
        </authorList>
    </citation>
    <scope>NUCLEOTIDE SEQUENCE [LARGE SCALE GENOMIC DNA]</scope>
    <source>
        <strain evidence="1 2">CMES1059</strain>
    </source>
</reference>
<accession>A0ACC3ZE82</accession>
<dbReference type="Proteomes" id="UP000805649">
    <property type="component" value="Unassembled WGS sequence"/>
</dbReference>
<keyword evidence="2" id="KW-1185">Reference proteome</keyword>
<sequence length="612" mass="66666">MKKKSMSTLASLASRRRDRSNNPRAPEPRETTNLSVPVLNTGAGHGQHPMTQGSQDQTIDRLASALLESTIYNHPNGLASHPSVLLCGIGPISAASAHSPANTNMAVDSHDHVVVVPFEEGVASEQSRTQTSETVDLAPAIPRKSSRRRAKRNTRHDISEGSEVQLSKQPFPQSKTSILDTGKKYDVPLTGSTTAPLGGLAKEMDSGMLTPAPPIDNHIMINDKVAAMLAATEALKPRGSQNSTPANSSKSSRFRTMKVISKVRKVLDVFQPNTATPKSKIRGKISAPIALTTCDLPNPAAHFHIEEVGQASPVSSIEIRLNEGNNLNNQKVRSIVGGRILRKPVSDDGRSLLSGGSSSSDDPFSGPHELVRTPTPFEYRLKSSLDSTNIPPIPSLNPFDSEKGFDDDLEGFLSEKPLCASTPRVRSDKKAVPLESPSRRYAKIDDRHLTTLAQEEGVSSGINQRKLKLDLEGVRLFHDKYDLGTKKHPSPSKDDLDDLETQFRAYAILQIQNAPANERDALTTKFAGLIGTNALTLRDKNLPMKACSAKENITDDLGLVNERKHHRESSVISSRQSRIPRPIEPVTSLPTRRFGPQYQPTNSDALEIDELQ</sequence>
<evidence type="ECO:0000313" key="2">
    <source>
        <dbReference type="Proteomes" id="UP000805649"/>
    </source>
</evidence>
<dbReference type="EMBL" id="VUJX02000001">
    <property type="protein sequence ID" value="KAL0942243.1"/>
    <property type="molecule type" value="Genomic_DNA"/>
</dbReference>
<protein>
    <submittedName>
        <fullName evidence="1">Uncharacterized protein</fullName>
    </submittedName>
</protein>
<evidence type="ECO:0000313" key="1">
    <source>
        <dbReference type="EMBL" id="KAL0942243.1"/>
    </source>
</evidence>
<comment type="caution">
    <text evidence="1">The sequence shown here is derived from an EMBL/GenBank/DDBJ whole genome shotgun (WGS) entry which is preliminary data.</text>
</comment>
<organism evidence="1 2">
    <name type="scientific">Colletotrichum truncatum</name>
    <name type="common">Anthracnose fungus</name>
    <name type="synonym">Colletotrichum capsici</name>
    <dbReference type="NCBI Taxonomy" id="5467"/>
    <lineage>
        <taxon>Eukaryota</taxon>
        <taxon>Fungi</taxon>
        <taxon>Dikarya</taxon>
        <taxon>Ascomycota</taxon>
        <taxon>Pezizomycotina</taxon>
        <taxon>Sordariomycetes</taxon>
        <taxon>Hypocreomycetidae</taxon>
        <taxon>Glomerellales</taxon>
        <taxon>Glomerellaceae</taxon>
        <taxon>Colletotrichum</taxon>
        <taxon>Colletotrichum truncatum species complex</taxon>
    </lineage>
</organism>